<keyword evidence="3 8" id="KW-0328">Glycosyltransferase</keyword>
<evidence type="ECO:0000256" key="8">
    <source>
        <dbReference type="RuleBase" id="RU366017"/>
    </source>
</evidence>
<dbReference type="GO" id="GO:0005737">
    <property type="term" value="C:cytoplasm"/>
    <property type="evidence" value="ECO:0007669"/>
    <property type="project" value="TreeGrafter"/>
</dbReference>
<dbReference type="AlphaFoldDB" id="A0AAG5DLW5"/>
<dbReference type="PANTHER" id="PTHR21461:SF1">
    <property type="entry name" value="GLYCOSYLTRANSFERASE FAMILY 92 PROTEIN"/>
    <property type="match status" value="1"/>
</dbReference>
<protein>
    <recommendedName>
        <fullName evidence="8">Glycosyltransferase family 92 protein</fullName>
        <ecNumber evidence="8">2.4.1.-</ecNumber>
    </recommendedName>
</protein>
<evidence type="ECO:0000256" key="5">
    <source>
        <dbReference type="ARBA" id="ARBA00022692"/>
    </source>
</evidence>
<accession>A0AAG5DLW5</accession>
<name>A0AAG5DLW5_ANOAO</name>
<evidence type="ECO:0000313" key="9">
    <source>
        <dbReference type="EnsemblMetazoa" id="ENSAATROPP011774"/>
    </source>
</evidence>
<keyword evidence="7 8" id="KW-0472">Membrane</keyword>
<reference evidence="9" key="1">
    <citation type="submission" date="2024-04" db="UniProtKB">
        <authorList>
            <consortium name="EnsemblMetazoa"/>
        </authorList>
    </citation>
    <scope>IDENTIFICATION</scope>
    <source>
        <strain evidence="9">EBRO</strain>
    </source>
</reference>
<feature type="transmembrane region" description="Helical" evidence="8">
    <location>
        <begin position="113"/>
        <end position="132"/>
    </location>
</feature>
<evidence type="ECO:0000256" key="1">
    <source>
        <dbReference type="ARBA" id="ARBA00004167"/>
    </source>
</evidence>
<evidence type="ECO:0000256" key="6">
    <source>
        <dbReference type="ARBA" id="ARBA00022989"/>
    </source>
</evidence>
<keyword evidence="4 8" id="KW-0808">Transferase</keyword>
<evidence type="ECO:0000256" key="4">
    <source>
        <dbReference type="ARBA" id="ARBA00022679"/>
    </source>
</evidence>
<keyword evidence="10" id="KW-1185">Reference proteome</keyword>
<keyword evidence="5 8" id="KW-0812">Transmembrane</keyword>
<organism evidence="9 10">
    <name type="scientific">Anopheles atroparvus</name>
    <name type="common">European mosquito</name>
    <dbReference type="NCBI Taxonomy" id="41427"/>
    <lineage>
        <taxon>Eukaryota</taxon>
        <taxon>Metazoa</taxon>
        <taxon>Ecdysozoa</taxon>
        <taxon>Arthropoda</taxon>
        <taxon>Hexapoda</taxon>
        <taxon>Insecta</taxon>
        <taxon>Pterygota</taxon>
        <taxon>Neoptera</taxon>
        <taxon>Endopterygota</taxon>
        <taxon>Diptera</taxon>
        <taxon>Nematocera</taxon>
        <taxon>Culicoidea</taxon>
        <taxon>Culicidae</taxon>
        <taxon>Anophelinae</taxon>
        <taxon>Anopheles</taxon>
    </lineage>
</organism>
<dbReference type="Pfam" id="PF01697">
    <property type="entry name" value="Glyco_transf_92"/>
    <property type="match status" value="1"/>
</dbReference>
<dbReference type="GO" id="GO:0016757">
    <property type="term" value="F:glycosyltransferase activity"/>
    <property type="evidence" value="ECO:0007669"/>
    <property type="project" value="UniProtKB-UniRule"/>
</dbReference>
<feature type="transmembrane region" description="Helical" evidence="8">
    <location>
        <begin position="12"/>
        <end position="30"/>
    </location>
</feature>
<comment type="subcellular location">
    <subcellularLocation>
        <location evidence="1">Membrane</location>
        <topology evidence="1">Single-pass membrane protein</topology>
    </subcellularLocation>
</comment>
<evidence type="ECO:0000313" key="10">
    <source>
        <dbReference type="Proteomes" id="UP000075880"/>
    </source>
</evidence>
<dbReference type="GO" id="GO:0016020">
    <property type="term" value="C:membrane"/>
    <property type="evidence" value="ECO:0007669"/>
    <property type="project" value="UniProtKB-SubCell"/>
</dbReference>
<evidence type="ECO:0000256" key="2">
    <source>
        <dbReference type="ARBA" id="ARBA00007647"/>
    </source>
</evidence>
<sequence length="589" mass="67238">MLHQHFPSLSLYLSLSLSLSLFLLLSFAYLGGKIKILIRTGGQSNGSSNIALIMLIKQSLAGIGGKASQSVLSPPDKRGSEMRRDVSYVSIKSRSKPVIFVYSLVSNRFTRKYGLLSLILLVALGLLFYRRILFACSDLQQKYIYQTLPLYQRSVSFVFGNESATSAAGGDRWLPIGDPEKKFKIYSAYFDPRLEVVESYAVPDGYLPFGSVRIFAILPYKLLKSAVFCNFRSDNTFAAQHRADQVEAVHEHWNMEFAATYVICKLAGNVSRRTALLPDEVALSYHDEPSMREATMFVRIKYPVTDMLQRAAPSRSLAVCVGPLHHTFSHALRVVEFFEYYKMNGAERFYVYNKSATVEVDAVLRHYQKSGLVEVLDWHFEGYAFESELRYEGIFVVLNECFYRATVSGGFGYTAIVDFDELLFPAGDNETLLKYLQATDRYDLHSFNFQGVFFYDIYPADFSHVPAWANNTYLYTQVRNVRTKNPLLHHNRSKYVLKGRNVLEAGNHQVWKGVRDTNEYFVPESEGLLLHYRDGNLGYDYENVVEDNRIRERFGDRMWRVVNEQCEQIFPATGVCPLGAIYKQPGSSQ</sequence>
<comment type="similarity">
    <text evidence="2 8">Belongs to the glycosyltransferase 92 family.</text>
</comment>
<evidence type="ECO:0000256" key="3">
    <source>
        <dbReference type="ARBA" id="ARBA00022676"/>
    </source>
</evidence>
<keyword evidence="6 8" id="KW-1133">Transmembrane helix</keyword>
<dbReference type="Proteomes" id="UP000075880">
    <property type="component" value="Unassembled WGS sequence"/>
</dbReference>
<dbReference type="PANTHER" id="PTHR21461">
    <property type="entry name" value="GLYCOSYLTRANSFERASE FAMILY 92 PROTEIN"/>
    <property type="match status" value="1"/>
</dbReference>
<comment type="caution">
    <text evidence="8">Lacks conserved residue(s) required for the propagation of feature annotation.</text>
</comment>
<dbReference type="EC" id="2.4.1.-" evidence="8"/>
<evidence type="ECO:0000256" key="7">
    <source>
        <dbReference type="ARBA" id="ARBA00023136"/>
    </source>
</evidence>
<dbReference type="EnsemblMetazoa" id="ENSAATROPT012964">
    <property type="protein sequence ID" value="ENSAATROPP011774"/>
    <property type="gene ID" value="ENSAATROPG010549"/>
</dbReference>
<dbReference type="InterPro" id="IPR008166">
    <property type="entry name" value="Glyco_transf_92"/>
</dbReference>
<proteinExistence type="inferred from homology"/>